<keyword evidence="2" id="KW-1133">Transmembrane helix</keyword>
<dbReference type="Proteomes" id="UP000764837">
    <property type="component" value="Unassembled WGS sequence"/>
</dbReference>
<feature type="region of interest" description="Disordered" evidence="1">
    <location>
        <begin position="65"/>
        <end position="111"/>
    </location>
</feature>
<evidence type="ECO:0000256" key="1">
    <source>
        <dbReference type="SAM" id="MobiDB-lite"/>
    </source>
</evidence>
<evidence type="ECO:0000313" key="3">
    <source>
        <dbReference type="EMBL" id="MBM7491021.1"/>
    </source>
</evidence>
<dbReference type="EMBL" id="JAFBBP010000001">
    <property type="protein sequence ID" value="MBM7491021.1"/>
    <property type="molecule type" value="Genomic_DNA"/>
</dbReference>
<evidence type="ECO:0000256" key="2">
    <source>
        <dbReference type="SAM" id="Phobius"/>
    </source>
</evidence>
<reference evidence="3 4" key="1">
    <citation type="submission" date="2021-01" db="EMBL/GenBank/DDBJ databases">
        <title>Sequencing the genomes of 1000 actinobacteria strains.</title>
        <authorList>
            <person name="Klenk H.-P."/>
        </authorList>
    </citation>
    <scope>NUCLEOTIDE SEQUENCE [LARGE SCALE GENOMIC DNA]</scope>
    <source>
        <strain evidence="3 4">DSM 100204</strain>
    </source>
</reference>
<keyword evidence="2" id="KW-0472">Membrane</keyword>
<name>A0ABS2LS65_9ACTN</name>
<keyword evidence="4" id="KW-1185">Reference proteome</keyword>
<keyword evidence="2" id="KW-0812">Transmembrane</keyword>
<comment type="caution">
    <text evidence="3">The sequence shown here is derived from an EMBL/GenBank/DDBJ whole genome shotgun (WGS) entry which is preliminary data.</text>
</comment>
<sequence>MSEQETLGLAEEFARYRRTALAEVEAPGPAAVRRTVRGRSRRRLGATATTALALLGGSAIGYAAMTGPDHRPGPVDPTPSVSASPTPTPTPSLTPSPSVTSASPTAPVPDGRISRAQLLGASVTLPAWRAGPGCPTSQTRISGDDREGVNWLMALDHGDLDGDGAVETVALVQCVLGSGGPMQVVAFDRDEGGKVITLGRVVATTIDKPQWLFALDVVGDGTVRVQVGDIAPGGGWAAKWSQRQWRGYRWKGDAFAQVSGPTSFGPNPNWGMDVSVTAADLVLTTADDGSRTGTATVRIRNRGAGPVAHVGLRLGVPAVVRADVDGWEDCVGVPESTEPIICRLPGLAAGAEMRLDLAFRVAEGITLGTDKADVDAQPMDSEGDELPDFHDTDNLVQMRMIYG</sequence>
<accession>A0ABS2LS65</accession>
<proteinExistence type="predicted"/>
<dbReference type="RefSeq" id="WP_204942160.1">
    <property type="nucleotide sequence ID" value="NZ_JAFBBP010000001.1"/>
</dbReference>
<feature type="transmembrane region" description="Helical" evidence="2">
    <location>
        <begin position="44"/>
        <end position="65"/>
    </location>
</feature>
<organism evidence="3 4">
    <name type="scientific">Micromonospora luteifusca</name>
    <dbReference type="NCBI Taxonomy" id="709860"/>
    <lineage>
        <taxon>Bacteria</taxon>
        <taxon>Bacillati</taxon>
        <taxon>Actinomycetota</taxon>
        <taxon>Actinomycetes</taxon>
        <taxon>Micromonosporales</taxon>
        <taxon>Micromonosporaceae</taxon>
        <taxon>Micromonospora</taxon>
    </lineage>
</organism>
<protein>
    <submittedName>
        <fullName evidence="3">Uncharacterized protein</fullName>
    </submittedName>
</protein>
<feature type="compositionally biased region" description="Low complexity" evidence="1">
    <location>
        <begin position="95"/>
        <end position="109"/>
    </location>
</feature>
<gene>
    <name evidence="3" type="ORF">JOD64_002243</name>
</gene>
<evidence type="ECO:0000313" key="4">
    <source>
        <dbReference type="Proteomes" id="UP000764837"/>
    </source>
</evidence>